<gene>
    <name evidence="2" type="ORF">PoB_004832400</name>
</gene>
<dbReference type="EMBL" id="BLXT01005284">
    <property type="protein sequence ID" value="GFO21819.1"/>
    <property type="molecule type" value="Genomic_DNA"/>
</dbReference>
<reference evidence="2 3" key="1">
    <citation type="journal article" date="2021" name="Elife">
        <title>Chloroplast acquisition without the gene transfer in kleptoplastic sea slugs, Plakobranchus ocellatus.</title>
        <authorList>
            <person name="Maeda T."/>
            <person name="Takahashi S."/>
            <person name="Yoshida T."/>
            <person name="Shimamura S."/>
            <person name="Takaki Y."/>
            <person name="Nagai Y."/>
            <person name="Toyoda A."/>
            <person name="Suzuki Y."/>
            <person name="Arimoto A."/>
            <person name="Ishii H."/>
            <person name="Satoh N."/>
            <person name="Nishiyama T."/>
            <person name="Hasebe M."/>
            <person name="Maruyama T."/>
            <person name="Minagawa J."/>
            <person name="Obokata J."/>
            <person name="Shigenobu S."/>
        </authorList>
    </citation>
    <scope>NUCLEOTIDE SEQUENCE [LARGE SCALE GENOMIC DNA]</scope>
</reference>
<sequence length="82" mass="9203">MNDEGKETLVSADSSKRDLGSGIPQRYSVQLQRWLTMNDARKETLVSADSSKRDLGSGIPQKYNQDNETNILCITNSYIHRG</sequence>
<evidence type="ECO:0000313" key="2">
    <source>
        <dbReference type="EMBL" id="GFO21819.1"/>
    </source>
</evidence>
<dbReference type="AlphaFoldDB" id="A0AAV4BSM7"/>
<keyword evidence="3" id="KW-1185">Reference proteome</keyword>
<evidence type="ECO:0000313" key="3">
    <source>
        <dbReference type="Proteomes" id="UP000735302"/>
    </source>
</evidence>
<proteinExistence type="predicted"/>
<organism evidence="2 3">
    <name type="scientific">Plakobranchus ocellatus</name>
    <dbReference type="NCBI Taxonomy" id="259542"/>
    <lineage>
        <taxon>Eukaryota</taxon>
        <taxon>Metazoa</taxon>
        <taxon>Spiralia</taxon>
        <taxon>Lophotrochozoa</taxon>
        <taxon>Mollusca</taxon>
        <taxon>Gastropoda</taxon>
        <taxon>Heterobranchia</taxon>
        <taxon>Euthyneura</taxon>
        <taxon>Panpulmonata</taxon>
        <taxon>Sacoglossa</taxon>
        <taxon>Placobranchoidea</taxon>
        <taxon>Plakobranchidae</taxon>
        <taxon>Plakobranchus</taxon>
    </lineage>
</organism>
<dbReference type="Proteomes" id="UP000735302">
    <property type="component" value="Unassembled WGS sequence"/>
</dbReference>
<name>A0AAV4BSM7_9GAST</name>
<comment type="caution">
    <text evidence="2">The sequence shown here is derived from an EMBL/GenBank/DDBJ whole genome shotgun (WGS) entry which is preliminary data.</text>
</comment>
<feature type="region of interest" description="Disordered" evidence="1">
    <location>
        <begin position="1"/>
        <end position="23"/>
    </location>
</feature>
<accession>A0AAV4BSM7</accession>
<evidence type="ECO:0000256" key="1">
    <source>
        <dbReference type="SAM" id="MobiDB-lite"/>
    </source>
</evidence>
<protein>
    <submittedName>
        <fullName evidence="2">Uncharacterized protein</fullName>
    </submittedName>
</protein>